<accession>A0AAN8E2E7</accession>
<protein>
    <recommendedName>
        <fullName evidence="3">TNFR-Cys domain-containing protein</fullName>
    </recommendedName>
</protein>
<dbReference type="Gene3D" id="2.10.220.10">
    <property type="entry name" value="Hormone Receptor, Insulin-like Growth Factor Receptor 1, Chain A, domain 2"/>
    <property type="match status" value="1"/>
</dbReference>
<dbReference type="SUPFAM" id="SSF57184">
    <property type="entry name" value="Growth factor receptor domain"/>
    <property type="match status" value="1"/>
</dbReference>
<organism evidence="1 2">
    <name type="scientific">Champsocephalus gunnari</name>
    <name type="common">Mackerel icefish</name>
    <dbReference type="NCBI Taxonomy" id="52237"/>
    <lineage>
        <taxon>Eukaryota</taxon>
        <taxon>Metazoa</taxon>
        <taxon>Chordata</taxon>
        <taxon>Craniata</taxon>
        <taxon>Vertebrata</taxon>
        <taxon>Euteleostomi</taxon>
        <taxon>Actinopterygii</taxon>
        <taxon>Neopterygii</taxon>
        <taxon>Teleostei</taxon>
        <taxon>Neoteleostei</taxon>
        <taxon>Acanthomorphata</taxon>
        <taxon>Eupercaria</taxon>
        <taxon>Perciformes</taxon>
        <taxon>Notothenioidei</taxon>
        <taxon>Channichthyidae</taxon>
        <taxon>Champsocephalus</taxon>
    </lineage>
</organism>
<dbReference type="Proteomes" id="UP001331515">
    <property type="component" value="Unassembled WGS sequence"/>
</dbReference>
<evidence type="ECO:0000313" key="2">
    <source>
        <dbReference type="Proteomes" id="UP001331515"/>
    </source>
</evidence>
<name>A0AAN8E2E7_CHAGU</name>
<reference evidence="1 2" key="1">
    <citation type="journal article" date="2023" name="Mol. Biol. Evol.">
        <title>Genomics of Secondarily Temperate Adaptation in the Only Non-Antarctic Icefish.</title>
        <authorList>
            <person name="Rivera-Colon A.G."/>
            <person name="Rayamajhi N."/>
            <person name="Minhas B.F."/>
            <person name="Madrigal G."/>
            <person name="Bilyk K.T."/>
            <person name="Yoon V."/>
            <person name="Hune M."/>
            <person name="Gregory S."/>
            <person name="Cheng C.H.C."/>
            <person name="Catchen J.M."/>
        </authorList>
    </citation>
    <scope>NUCLEOTIDE SEQUENCE [LARGE SCALE GENOMIC DNA]</scope>
    <source>
        <tissue evidence="1">White muscle</tissue>
    </source>
</reference>
<keyword evidence="2" id="KW-1185">Reference proteome</keyword>
<sequence>MSCLPEAALHHGKCISQCPAQHYLHDNSRCRVCHSSCSSCRGPSVSQCTLCPVGVFFTRVSVWRPVGKDFTPRTPPATIVTPLAGPVWDPWPQTASAV</sequence>
<proteinExistence type="predicted"/>
<dbReference type="InterPro" id="IPR009030">
    <property type="entry name" value="Growth_fac_rcpt_cys_sf"/>
</dbReference>
<evidence type="ECO:0008006" key="3">
    <source>
        <dbReference type="Google" id="ProtNLM"/>
    </source>
</evidence>
<comment type="caution">
    <text evidence="1">The sequence shown here is derived from an EMBL/GenBank/DDBJ whole genome shotgun (WGS) entry which is preliminary data.</text>
</comment>
<evidence type="ECO:0000313" key="1">
    <source>
        <dbReference type="EMBL" id="KAK5932009.1"/>
    </source>
</evidence>
<gene>
    <name evidence="1" type="ORF">CgunFtcFv8_003748</name>
</gene>
<dbReference type="EMBL" id="JAURVH010001515">
    <property type="protein sequence ID" value="KAK5932009.1"/>
    <property type="molecule type" value="Genomic_DNA"/>
</dbReference>
<dbReference type="AlphaFoldDB" id="A0AAN8E2E7"/>